<evidence type="ECO:0000256" key="3">
    <source>
        <dbReference type="PROSITE-ProRule" id="PRU00023"/>
    </source>
</evidence>
<dbReference type="PROSITE" id="PS50297">
    <property type="entry name" value="ANK_REP_REGION"/>
    <property type="match status" value="3"/>
</dbReference>
<sequence length="363" mass="39656">MSLHIAKLPTIYARSKFQGGAACRATTATSAIRCLIPALMGDAAAMPTVTTSPGNNKLVKEFLTSTHLATLSQDASRYHIVLEPAHTVLAQACMSILLQLHDHDAPLAKYAAEYWVRHAQFEDVVSCIKGMESVFDLDKPYFAAWHRLHDIDSGPHDTVFNEVASSKSGPPLYYAAMCGFSNHVEQLIVKYLQHVNAIGGYYGTPAVAALAGRHFKLAQVLHHNSSSLEPRGGSGWSPLHCAAYYGNTEMIQVLLDCRVDVNAQTNWGSTSLLMASWENFDDHDHRVVRLLLDHGADPNIQPKDGGTPLHRASLDGKIEMACLLVEHGASVELQDGGGKSPLDLASERQHDEIVKLLLEHRAK</sequence>
<dbReference type="Proteomes" id="UP000759537">
    <property type="component" value="Unassembled WGS sequence"/>
</dbReference>
<feature type="repeat" description="ANK" evidence="3">
    <location>
        <begin position="337"/>
        <end position="363"/>
    </location>
</feature>
<keyword evidence="1" id="KW-0677">Repeat</keyword>
<evidence type="ECO:0000256" key="1">
    <source>
        <dbReference type="ARBA" id="ARBA00022737"/>
    </source>
</evidence>
<accession>A0A9P5T929</accession>
<dbReference type="PROSITE" id="PS50088">
    <property type="entry name" value="ANK_REPEAT"/>
    <property type="match status" value="4"/>
</dbReference>
<feature type="repeat" description="ANK" evidence="3">
    <location>
        <begin position="267"/>
        <end position="303"/>
    </location>
</feature>
<dbReference type="InterPro" id="IPR036770">
    <property type="entry name" value="Ankyrin_rpt-contain_sf"/>
</dbReference>
<dbReference type="SUPFAM" id="SSF48403">
    <property type="entry name" value="Ankyrin repeat"/>
    <property type="match status" value="1"/>
</dbReference>
<dbReference type="SMART" id="SM00248">
    <property type="entry name" value="ANK"/>
    <property type="match status" value="5"/>
</dbReference>
<organism evidence="4 5">
    <name type="scientific">Russula ochroleuca</name>
    <dbReference type="NCBI Taxonomy" id="152965"/>
    <lineage>
        <taxon>Eukaryota</taxon>
        <taxon>Fungi</taxon>
        <taxon>Dikarya</taxon>
        <taxon>Basidiomycota</taxon>
        <taxon>Agaricomycotina</taxon>
        <taxon>Agaricomycetes</taxon>
        <taxon>Russulales</taxon>
        <taxon>Russulaceae</taxon>
        <taxon>Russula</taxon>
    </lineage>
</organism>
<feature type="repeat" description="ANK" evidence="3">
    <location>
        <begin position="304"/>
        <end position="336"/>
    </location>
</feature>
<reference evidence="4" key="1">
    <citation type="submission" date="2019-10" db="EMBL/GenBank/DDBJ databases">
        <authorList>
            <consortium name="DOE Joint Genome Institute"/>
            <person name="Kuo A."/>
            <person name="Miyauchi S."/>
            <person name="Kiss E."/>
            <person name="Drula E."/>
            <person name="Kohler A."/>
            <person name="Sanchez-Garcia M."/>
            <person name="Andreopoulos B."/>
            <person name="Barry K.W."/>
            <person name="Bonito G."/>
            <person name="Buee M."/>
            <person name="Carver A."/>
            <person name="Chen C."/>
            <person name="Cichocki N."/>
            <person name="Clum A."/>
            <person name="Culley D."/>
            <person name="Crous P.W."/>
            <person name="Fauchery L."/>
            <person name="Girlanda M."/>
            <person name="Hayes R."/>
            <person name="Keri Z."/>
            <person name="LaButti K."/>
            <person name="Lipzen A."/>
            <person name="Lombard V."/>
            <person name="Magnuson J."/>
            <person name="Maillard F."/>
            <person name="Morin E."/>
            <person name="Murat C."/>
            <person name="Nolan M."/>
            <person name="Ohm R."/>
            <person name="Pangilinan J."/>
            <person name="Pereira M."/>
            <person name="Perotto S."/>
            <person name="Peter M."/>
            <person name="Riley R."/>
            <person name="Sitrit Y."/>
            <person name="Stielow B."/>
            <person name="Szollosi G."/>
            <person name="Zifcakova L."/>
            <person name="Stursova M."/>
            <person name="Spatafora J.W."/>
            <person name="Tedersoo L."/>
            <person name="Vaario L.-M."/>
            <person name="Yamada A."/>
            <person name="Yan M."/>
            <person name="Wang P."/>
            <person name="Xu J."/>
            <person name="Bruns T."/>
            <person name="Baldrian P."/>
            <person name="Vilgalys R."/>
            <person name="Henrissat B."/>
            <person name="Grigoriev I.V."/>
            <person name="Hibbett D."/>
            <person name="Nagy L.G."/>
            <person name="Martin F.M."/>
        </authorList>
    </citation>
    <scope>NUCLEOTIDE SEQUENCE</scope>
    <source>
        <strain evidence="4">Prilba</strain>
    </source>
</reference>
<dbReference type="PANTHER" id="PTHR24198">
    <property type="entry name" value="ANKYRIN REPEAT AND PROTEIN KINASE DOMAIN-CONTAINING PROTEIN"/>
    <property type="match status" value="1"/>
</dbReference>
<dbReference type="Pfam" id="PF00023">
    <property type="entry name" value="Ank"/>
    <property type="match status" value="1"/>
</dbReference>
<dbReference type="Gene3D" id="1.25.40.20">
    <property type="entry name" value="Ankyrin repeat-containing domain"/>
    <property type="match status" value="1"/>
</dbReference>
<dbReference type="PANTHER" id="PTHR24198:SF165">
    <property type="entry name" value="ANKYRIN REPEAT-CONTAINING PROTEIN-RELATED"/>
    <property type="match status" value="1"/>
</dbReference>
<keyword evidence="2 3" id="KW-0040">ANK repeat</keyword>
<keyword evidence="5" id="KW-1185">Reference proteome</keyword>
<gene>
    <name evidence="4" type="ORF">DFH94DRAFT_692915</name>
</gene>
<dbReference type="Pfam" id="PF12796">
    <property type="entry name" value="Ank_2"/>
    <property type="match status" value="1"/>
</dbReference>
<dbReference type="OrthoDB" id="2647035at2759"/>
<reference evidence="4" key="2">
    <citation type="journal article" date="2020" name="Nat. Commun.">
        <title>Large-scale genome sequencing of mycorrhizal fungi provides insights into the early evolution of symbiotic traits.</title>
        <authorList>
            <person name="Miyauchi S."/>
            <person name="Kiss E."/>
            <person name="Kuo A."/>
            <person name="Drula E."/>
            <person name="Kohler A."/>
            <person name="Sanchez-Garcia M."/>
            <person name="Morin E."/>
            <person name="Andreopoulos B."/>
            <person name="Barry K.W."/>
            <person name="Bonito G."/>
            <person name="Buee M."/>
            <person name="Carver A."/>
            <person name="Chen C."/>
            <person name="Cichocki N."/>
            <person name="Clum A."/>
            <person name="Culley D."/>
            <person name="Crous P.W."/>
            <person name="Fauchery L."/>
            <person name="Girlanda M."/>
            <person name="Hayes R.D."/>
            <person name="Keri Z."/>
            <person name="LaButti K."/>
            <person name="Lipzen A."/>
            <person name="Lombard V."/>
            <person name="Magnuson J."/>
            <person name="Maillard F."/>
            <person name="Murat C."/>
            <person name="Nolan M."/>
            <person name="Ohm R.A."/>
            <person name="Pangilinan J."/>
            <person name="Pereira M.F."/>
            <person name="Perotto S."/>
            <person name="Peter M."/>
            <person name="Pfister S."/>
            <person name="Riley R."/>
            <person name="Sitrit Y."/>
            <person name="Stielow J.B."/>
            <person name="Szollosi G."/>
            <person name="Zifcakova L."/>
            <person name="Stursova M."/>
            <person name="Spatafora J.W."/>
            <person name="Tedersoo L."/>
            <person name="Vaario L.M."/>
            <person name="Yamada A."/>
            <person name="Yan M."/>
            <person name="Wang P."/>
            <person name="Xu J."/>
            <person name="Bruns T."/>
            <person name="Baldrian P."/>
            <person name="Vilgalys R."/>
            <person name="Dunand C."/>
            <person name="Henrissat B."/>
            <person name="Grigoriev I.V."/>
            <person name="Hibbett D."/>
            <person name="Nagy L.G."/>
            <person name="Martin F.M."/>
        </authorList>
    </citation>
    <scope>NUCLEOTIDE SEQUENCE</scope>
    <source>
        <strain evidence="4">Prilba</strain>
    </source>
</reference>
<proteinExistence type="predicted"/>
<dbReference type="EMBL" id="WHVB01000009">
    <property type="protein sequence ID" value="KAF8479508.1"/>
    <property type="molecule type" value="Genomic_DNA"/>
</dbReference>
<dbReference type="InterPro" id="IPR002110">
    <property type="entry name" value="Ankyrin_rpt"/>
</dbReference>
<evidence type="ECO:0000313" key="4">
    <source>
        <dbReference type="EMBL" id="KAF8479508.1"/>
    </source>
</evidence>
<protein>
    <submittedName>
        <fullName evidence="4">Ankyrin repeat-containing domain protein</fullName>
    </submittedName>
</protein>
<evidence type="ECO:0000256" key="2">
    <source>
        <dbReference type="ARBA" id="ARBA00023043"/>
    </source>
</evidence>
<comment type="caution">
    <text evidence="4">The sequence shown here is derived from an EMBL/GenBank/DDBJ whole genome shotgun (WGS) entry which is preliminary data.</text>
</comment>
<dbReference type="PRINTS" id="PR01415">
    <property type="entry name" value="ANKYRIN"/>
</dbReference>
<feature type="repeat" description="ANK" evidence="3">
    <location>
        <begin position="234"/>
        <end position="266"/>
    </location>
</feature>
<name>A0A9P5T929_9AGAM</name>
<dbReference type="AlphaFoldDB" id="A0A9P5T929"/>
<evidence type="ECO:0000313" key="5">
    <source>
        <dbReference type="Proteomes" id="UP000759537"/>
    </source>
</evidence>